<proteinExistence type="predicted"/>
<keyword evidence="2" id="KW-1185">Reference proteome</keyword>
<dbReference type="Proteomes" id="UP000198323">
    <property type="component" value="Unassembled WGS sequence"/>
</dbReference>
<name>A0A226NC03_CALSU</name>
<organism evidence="1 2">
    <name type="scientific">Callipepla squamata</name>
    <name type="common">Scaled quail</name>
    <dbReference type="NCBI Taxonomy" id="9009"/>
    <lineage>
        <taxon>Eukaryota</taxon>
        <taxon>Metazoa</taxon>
        <taxon>Chordata</taxon>
        <taxon>Craniata</taxon>
        <taxon>Vertebrata</taxon>
        <taxon>Euteleostomi</taxon>
        <taxon>Archelosauria</taxon>
        <taxon>Archosauria</taxon>
        <taxon>Dinosauria</taxon>
        <taxon>Saurischia</taxon>
        <taxon>Theropoda</taxon>
        <taxon>Coelurosauria</taxon>
        <taxon>Aves</taxon>
        <taxon>Neognathae</taxon>
        <taxon>Galloanserae</taxon>
        <taxon>Galliformes</taxon>
        <taxon>Odontophoridae</taxon>
        <taxon>Callipepla</taxon>
    </lineage>
</organism>
<evidence type="ECO:0000313" key="2">
    <source>
        <dbReference type="Proteomes" id="UP000198323"/>
    </source>
</evidence>
<gene>
    <name evidence="1" type="ORF">ASZ78_008334</name>
</gene>
<comment type="caution">
    <text evidence="1">The sequence shown here is derived from an EMBL/GenBank/DDBJ whole genome shotgun (WGS) entry which is preliminary data.</text>
</comment>
<dbReference type="InterPro" id="IPR039270">
    <property type="entry name" value="ZNF469"/>
</dbReference>
<sequence length="229" mass="25346">MMLAKAPDPYVSSDNTFFDPKGLPAHYDANLFSKPPPLGPSHMEEMYLCREDLNAGSFEQKHASIPPYTTETPQTKISSPLSFDSSSIFGELPVAEFDSPLYETVPASKDSYVTAFACPGGAPSKPLPFEQPYSAFMPEKDWSLMEEVAPMLPEDMAPFHGLSVDKPLTKKFPEEGPIPASQLPLPDRITDYNVTFMNNISDDELEIKRLVTELEKRRASRCCSPTGTS</sequence>
<reference evidence="1 2" key="1">
    <citation type="submission" date="2016-07" db="EMBL/GenBank/DDBJ databases">
        <title>Disparate Historic Effective Population Sizes Predicted by Modern Levels of Genome Diversity for the Scaled Quail (Callipepla squamata) and the Northern Bobwhite (Colinus virginianus): Inferences from First and Second Generation Draft Genome Assemblies for Sympatric New World Quail.</title>
        <authorList>
            <person name="Oldeschulte D.L."/>
            <person name="Halley Y.A."/>
            <person name="Bhattarai E.K."/>
            <person name="Brashear W.A."/>
            <person name="Hill J."/>
            <person name="Metz R.P."/>
            <person name="Johnson C.D."/>
            <person name="Rollins D."/>
            <person name="Peterson M.J."/>
            <person name="Bickhart D.M."/>
            <person name="Decker J.E."/>
            <person name="Seabury C.M."/>
        </authorList>
    </citation>
    <scope>NUCLEOTIDE SEQUENCE [LARGE SCALE GENOMIC DNA]</scope>
    <source>
        <strain evidence="1 2">Texas</strain>
        <tissue evidence="1">Leg muscle</tissue>
    </source>
</reference>
<accession>A0A226NC03</accession>
<dbReference type="AlphaFoldDB" id="A0A226NC03"/>
<evidence type="ECO:0000313" key="1">
    <source>
        <dbReference type="EMBL" id="OXB65051.1"/>
    </source>
</evidence>
<dbReference type="STRING" id="9009.A0A226NC03"/>
<dbReference type="OrthoDB" id="8963787at2759"/>
<dbReference type="PANTHER" id="PTHR21465:SF2">
    <property type="entry name" value="ZINC FINGER PROTEIN 469"/>
    <property type="match status" value="1"/>
</dbReference>
<dbReference type="EMBL" id="MCFN01000104">
    <property type="protein sequence ID" value="OXB65051.1"/>
    <property type="molecule type" value="Genomic_DNA"/>
</dbReference>
<protein>
    <submittedName>
        <fullName evidence="1">Uncharacterized protein</fullName>
    </submittedName>
</protein>
<dbReference type="PANTHER" id="PTHR21465">
    <property type="entry name" value="ZINC FINGER PROTEIN 469"/>
    <property type="match status" value="1"/>
</dbReference>